<dbReference type="RefSeq" id="WP_127739232.1">
    <property type="nucleotide sequence ID" value="NZ_RZTZ01000006.1"/>
</dbReference>
<dbReference type="InterPro" id="IPR009057">
    <property type="entry name" value="Homeodomain-like_sf"/>
</dbReference>
<protein>
    <submittedName>
        <fullName evidence="5">TetR/AcrR family transcriptional regulator</fullName>
    </submittedName>
</protein>
<dbReference type="InterPro" id="IPR001647">
    <property type="entry name" value="HTH_TetR"/>
</dbReference>
<evidence type="ECO:0000259" key="4">
    <source>
        <dbReference type="PROSITE" id="PS50977"/>
    </source>
</evidence>
<dbReference type="SUPFAM" id="SSF46689">
    <property type="entry name" value="Homeodomain-like"/>
    <property type="match status" value="1"/>
</dbReference>
<keyword evidence="2 3" id="KW-0238">DNA-binding</keyword>
<dbReference type="PANTHER" id="PTHR43479">
    <property type="entry name" value="ACREF/ENVCD OPERON REPRESSOR-RELATED"/>
    <property type="match status" value="1"/>
</dbReference>
<proteinExistence type="predicted"/>
<reference evidence="5 6" key="1">
    <citation type="submission" date="2019-01" db="EMBL/GenBank/DDBJ databases">
        <title>Bacillus sp. M5HDSG1-1, whole genome shotgun sequence.</title>
        <authorList>
            <person name="Tuo L."/>
        </authorList>
    </citation>
    <scope>NUCLEOTIDE SEQUENCE [LARGE SCALE GENOMIC DNA]</scope>
    <source>
        <strain evidence="5 6">M5HDSG1-1</strain>
    </source>
</reference>
<dbReference type="Proteomes" id="UP000288024">
    <property type="component" value="Unassembled WGS sequence"/>
</dbReference>
<feature type="DNA-binding region" description="H-T-H motif" evidence="3">
    <location>
        <begin position="36"/>
        <end position="55"/>
    </location>
</feature>
<evidence type="ECO:0000256" key="1">
    <source>
        <dbReference type="ARBA" id="ARBA00022491"/>
    </source>
</evidence>
<sequence length="201" mass="23338">MDASKNQTDPRIVRTRHLIKEAFVDLLKEMDIEKMTVSKIAARATISRVTFYLHYRDIPDMLEKMADDMIEDIQQILYARTEEQYSSNADWLVLTSLLEHFAEHSSFYKETLGSRKTPIFMGRLSNELTKMITERIKEKGNAKIGNGDEEIQTDIAMWYGSSALIGTIVAWLRNDLPYTPHFLAKQFYLLAHKMEIDNLLN</sequence>
<dbReference type="Gene3D" id="1.10.357.10">
    <property type="entry name" value="Tetracycline Repressor, domain 2"/>
    <property type="match status" value="1"/>
</dbReference>
<dbReference type="GO" id="GO:0003677">
    <property type="term" value="F:DNA binding"/>
    <property type="evidence" value="ECO:0007669"/>
    <property type="project" value="UniProtKB-UniRule"/>
</dbReference>
<dbReference type="EMBL" id="RZTZ01000006">
    <property type="protein sequence ID" value="RVT60760.1"/>
    <property type="molecule type" value="Genomic_DNA"/>
</dbReference>
<dbReference type="Pfam" id="PF14278">
    <property type="entry name" value="TetR_C_8"/>
    <property type="match status" value="1"/>
</dbReference>
<evidence type="ECO:0000256" key="3">
    <source>
        <dbReference type="PROSITE-ProRule" id="PRU00335"/>
    </source>
</evidence>
<keyword evidence="6" id="KW-1185">Reference proteome</keyword>
<gene>
    <name evidence="5" type="ORF">EM808_16060</name>
</gene>
<feature type="domain" description="HTH tetR-type" evidence="4">
    <location>
        <begin position="13"/>
        <end position="73"/>
    </location>
</feature>
<dbReference type="InterPro" id="IPR050624">
    <property type="entry name" value="HTH-type_Tx_Regulator"/>
</dbReference>
<dbReference type="InterPro" id="IPR039532">
    <property type="entry name" value="TetR_C_Firmicutes"/>
</dbReference>
<organism evidence="5 6">
    <name type="scientific">Niallia taxi</name>
    <dbReference type="NCBI Taxonomy" id="2499688"/>
    <lineage>
        <taxon>Bacteria</taxon>
        <taxon>Bacillati</taxon>
        <taxon>Bacillota</taxon>
        <taxon>Bacilli</taxon>
        <taxon>Bacillales</taxon>
        <taxon>Bacillaceae</taxon>
        <taxon>Niallia</taxon>
    </lineage>
</organism>
<evidence type="ECO:0000313" key="6">
    <source>
        <dbReference type="Proteomes" id="UP000288024"/>
    </source>
</evidence>
<keyword evidence="1" id="KW-0678">Repressor</keyword>
<comment type="caution">
    <text evidence="5">The sequence shown here is derived from an EMBL/GenBank/DDBJ whole genome shotgun (WGS) entry which is preliminary data.</text>
</comment>
<name>A0A3S2U936_9BACI</name>
<accession>A0A3S2U936</accession>
<dbReference type="AlphaFoldDB" id="A0A3S2U936"/>
<evidence type="ECO:0000256" key="2">
    <source>
        <dbReference type="ARBA" id="ARBA00023125"/>
    </source>
</evidence>
<evidence type="ECO:0000313" key="5">
    <source>
        <dbReference type="EMBL" id="RVT60760.1"/>
    </source>
</evidence>
<dbReference type="PROSITE" id="PS50977">
    <property type="entry name" value="HTH_TETR_2"/>
    <property type="match status" value="1"/>
</dbReference>
<dbReference type="PANTHER" id="PTHR43479:SF23">
    <property type="entry name" value="HTH TETR-TYPE DOMAIN-CONTAINING PROTEIN"/>
    <property type="match status" value="1"/>
</dbReference>